<gene>
    <name evidence="1" type="ORF">M9H77_05625</name>
</gene>
<comment type="caution">
    <text evidence="1">The sequence shown here is derived from an EMBL/GenBank/DDBJ whole genome shotgun (WGS) entry which is preliminary data.</text>
</comment>
<dbReference type="EMBL" id="CM044701">
    <property type="protein sequence ID" value="KAI5684397.1"/>
    <property type="molecule type" value="Genomic_DNA"/>
</dbReference>
<evidence type="ECO:0000313" key="1">
    <source>
        <dbReference type="EMBL" id="KAI5684397.1"/>
    </source>
</evidence>
<proteinExistence type="predicted"/>
<reference evidence="2" key="1">
    <citation type="journal article" date="2023" name="Nat. Plants">
        <title>Single-cell RNA sequencing provides a high-resolution roadmap for understanding the multicellular compartmentation of specialized metabolism.</title>
        <authorList>
            <person name="Sun S."/>
            <person name="Shen X."/>
            <person name="Li Y."/>
            <person name="Li Y."/>
            <person name="Wang S."/>
            <person name="Li R."/>
            <person name="Zhang H."/>
            <person name="Shen G."/>
            <person name="Guo B."/>
            <person name="Wei J."/>
            <person name="Xu J."/>
            <person name="St-Pierre B."/>
            <person name="Chen S."/>
            <person name="Sun C."/>
        </authorList>
    </citation>
    <scope>NUCLEOTIDE SEQUENCE [LARGE SCALE GENOMIC DNA]</scope>
</reference>
<protein>
    <submittedName>
        <fullName evidence="1">Uncharacterized protein</fullName>
    </submittedName>
</protein>
<name>A0ACC0CHE5_CATRO</name>
<evidence type="ECO:0000313" key="2">
    <source>
        <dbReference type="Proteomes" id="UP001060085"/>
    </source>
</evidence>
<keyword evidence="2" id="KW-1185">Reference proteome</keyword>
<dbReference type="Proteomes" id="UP001060085">
    <property type="component" value="Linkage Group LG01"/>
</dbReference>
<organism evidence="1 2">
    <name type="scientific">Catharanthus roseus</name>
    <name type="common">Madagascar periwinkle</name>
    <name type="synonym">Vinca rosea</name>
    <dbReference type="NCBI Taxonomy" id="4058"/>
    <lineage>
        <taxon>Eukaryota</taxon>
        <taxon>Viridiplantae</taxon>
        <taxon>Streptophyta</taxon>
        <taxon>Embryophyta</taxon>
        <taxon>Tracheophyta</taxon>
        <taxon>Spermatophyta</taxon>
        <taxon>Magnoliopsida</taxon>
        <taxon>eudicotyledons</taxon>
        <taxon>Gunneridae</taxon>
        <taxon>Pentapetalae</taxon>
        <taxon>asterids</taxon>
        <taxon>lamiids</taxon>
        <taxon>Gentianales</taxon>
        <taxon>Apocynaceae</taxon>
        <taxon>Rauvolfioideae</taxon>
        <taxon>Vinceae</taxon>
        <taxon>Catharanthinae</taxon>
        <taxon>Catharanthus</taxon>
    </lineage>
</organism>
<sequence>MCQRSRSQNPTTTLRRSPRFLQQDQSNPDDDPKTPKLDQRRMQVSSDLTPLSSIQEGYLNKSQKQRSGKNSEKAPETHVKPVISTKLTAQQRRSTKYGLSKDSRFLRRSPRFFEGCNVKDNGNEESKDLSKTESVSEFPSKSDSGISRRVTRSFSRANKKEAVTGSVNRVIGSLAGEVENVLSKLDKEWVKSGANLSEQCLYKIEKRVTRSSSRGAELADIQKCGNEKGGRSIQLDSFECLDKGVLSHKGNGEVDNKLSKQCMREPVSRRKCNTSLPADPAEEGDRKGFDNEEEQDLVGMKKKRAEADQGHRVIQGWTREQEVALQRAYFAANPTPHFWKKVSKMVPGKSAQDCFDKIHSDHLTPPQHQPRSRAKRINSSSLSFSASKLLTSSEPKGKKMRNSKQKNSLSHKAVRELLQKQCKIDQDNEADLFTVLEPTLDPSIRTIPGGPLFSTPECNKIGPGYLKSYMERSSSARRKQLSRFNTSSGATLTSPPVLKQVKNKALHDKYIDQLHTREAKRKAASVRATKCIQNKHDAVPNGIQRSEVVKAAKDALIFEAREAIHQLHHLENCMTNNDDFCDDFADITEDDIEEGS</sequence>
<accession>A0ACC0CHE5</accession>